<proteinExistence type="predicted"/>
<dbReference type="AlphaFoldDB" id="A0A101FXM9"/>
<dbReference type="Proteomes" id="UP000064249">
    <property type="component" value="Unassembled WGS sequence"/>
</dbReference>
<accession>A0A101FXM9</accession>
<dbReference type="SUPFAM" id="SSF53756">
    <property type="entry name" value="UDP-Glycosyltransferase/glycogen phosphorylase"/>
    <property type="match status" value="1"/>
</dbReference>
<dbReference type="InterPro" id="IPR043148">
    <property type="entry name" value="TagF_C"/>
</dbReference>
<protein>
    <submittedName>
        <fullName evidence="1">Capsule polysaccharide biosynthesis family protein</fullName>
    </submittedName>
</protein>
<dbReference type="Gene3D" id="3.40.50.12580">
    <property type="match status" value="1"/>
</dbReference>
<comment type="caution">
    <text evidence="1">The sequence shown here is derived from an EMBL/GenBank/DDBJ whole genome shotgun (WGS) entry which is preliminary data.</text>
</comment>
<name>A0A101FXM9_9CHLR</name>
<dbReference type="Pfam" id="PF05159">
    <property type="entry name" value="Capsule_synth"/>
    <property type="match status" value="1"/>
</dbReference>
<evidence type="ECO:0000313" key="1">
    <source>
        <dbReference type="EMBL" id="KUK46266.1"/>
    </source>
</evidence>
<reference evidence="1 2" key="1">
    <citation type="journal article" date="2015" name="MBio">
        <title>Genome-Resolved Metagenomic Analysis Reveals Roles for Candidate Phyla and Other Microbial Community Members in Biogeochemical Transformations in Oil Reservoirs.</title>
        <authorList>
            <person name="Hu P."/>
            <person name="Tom L."/>
            <person name="Singh A."/>
            <person name="Thomas B.C."/>
            <person name="Baker B.J."/>
            <person name="Piceno Y.M."/>
            <person name="Andersen G.L."/>
            <person name="Banfield J.F."/>
        </authorList>
    </citation>
    <scope>NUCLEOTIDE SEQUENCE [LARGE SCALE GENOMIC DNA]</scope>
    <source>
        <strain evidence="1">46_16</strain>
    </source>
</reference>
<dbReference type="GO" id="GO:0000271">
    <property type="term" value="P:polysaccharide biosynthetic process"/>
    <property type="evidence" value="ECO:0007669"/>
    <property type="project" value="InterPro"/>
</dbReference>
<evidence type="ECO:0000313" key="2">
    <source>
        <dbReference type="Proteomes" id="UP000064249"/>
    </source>
</evidence>
<dbReference type="GO" id="GO:0015774">
    <property type="term" value="P:polysaccharide transport"/>
    <property type="evidence" value="ECO:0007669"/>
    <property type="project" value="InterPro"/>
</dbReference>
<organism evidence="1 2">
    <name type="scientific">Anaerolinea thermophila</name>
    <dbReference type="NCBI Taxonomy" id="167964"/>
    <lineage>
        <taxon>Bacteria</taxon>
        <taxon>Bacillati</taxon>
        <taxon>Chloroflexota</taxon>
        <taxon>Anaerolineae</taxon>
        <taxon>Anaerolineales</taxon>
        <taxon>Anaerolineaceae</taxon>
        <taxon>Anaerolinea</taxon>
    </lineage>
</organism>
<sequence length="546" mass="63510">MENSDNSQRKTKELMKNILGEIPLTVELYWLIRNRSKGLRSRFSLSDLEKRIPELVDYLQKHEVENKEKKKILVFATLHYWISHAALISTVFSGMGHDVYLGFLPYHDWQNPINRFDLRRQNLYAQDVLKKLNPFVRAFSFLNVYAGYKTLPTDLVQRIEQITRFDSQYTLQVEDVDTDNPVYKMRLDRNESVARSALSWLSTNKPDVVVIPNGTIQEFAVMYEVASYLGIPVTTYEFGDQRQRVWIAQNAKVMEQETDALWEAYMDVPLDRAETRKIHELFESRRKASIWKNFSRLWQRAPAKGVAQARKELGLDDERPVVLLATNVLGDSLTLGREVFTHTMEEWIVRTLQYFMGKPNVQLVIRIHPGEMLIHGQSMVDVIEHVSPDLPEHIHLIKPDDPTNTYDLIAAADLGLVYTTTVGLEMAMSGIPVIVAGKTHYKGKGFTKDPQSWVKYYKLIGSILQDPQGNRLTDREIELAWAYAYRFFFDFPRPIPWHLVSLWEDYEQTPLSKVLSPEGRKEYEATFRYLLGEPLDWAKIRDAKEM</sequence>
<gene>
    <name evidence="1" type="ORF">XD73_0862</name>
</gene>
<dbReference type="EMBL" id="LGFU01000047">
    <property type="protein sequence ID" value="KUK46266.1"/>
    <property type="molecule type" value="Genomic_DNA"/>
</dbReference>
<dbReference type="InterPro" id="IPR007833">
    <property type="entry name" value="Capsule_polysaccharide_synth"/>
</dbReference>